<protein>
    <submittedName>
        <fullName evidence="1">Uncharacterized protein</fullName>
    </submittedName>
</protein>
<dbReference type="EMBL" id="AMZH03001824">
    <property type="protein sequence ID" value="RRT77838.1"/>
    <property type="molecule type" value="Genomic_DNA"/>
</dbReference>
<reference evidence="1 2" key="1">
    <citation type="journal article" date="2014" name="Agronomy (Basel)">
        <title>A Draft Genome Sequence for Ensete ventricosum, the Drought-Tolerant Tree Against Hunger.</title>
        <authorList>
            <person name="Harrison J."/>
            <person name="Moore K.A."/>
            <person name="Paszkiewicz K."/>
            <person name="Jones T."/>
            <person name="Grant M."/>
            <person name="Ambacheew D."/>
            <person name="Muzemil S."/>
            <person name="Studholme D.J."/>
        </authorList>
    </citation>
    <scope>NUCLEOTIDE SEQUENCE [LARGE SCALE GENOMIC DNA]</scope>
</reference>
<organism evidence="1 2">
    <name type="scientific">Ensete ventricosum</name>
    <name type="common">Abyssinian banana</name>
    <name type="synonym">Musa ensete</name>
    <dbReference type="NCBI Taxonomy" id="4639"/>
    <lineage>
        <taxon>Eukaryota</taxon>
        <taxon>Viridiplantae</taxon>
        <taxon>Streptophyta</taxon>
        <taxon>Embryophyta</taxon>
        <taxon>Tracheophyta</taxon>
        <taxon>Spermatophyta</taxon>
        <taxon>Magnoliopsida</taxon>
        <taxon>Liliopsida</taxon>
        <taxon>Zingiberales</taxon>
        <taxon>Musaceae</taxon>
        <taxon>Ensete</taxon>
    </lineage>
</organism>
<evidence type="ECO:0000313" key="1">
    <source>
        <dbReference type="EMBL" id="RRT77838.1"/>
    </source>
</evidence>
<dbReference type="Proteomes" id="UP000287651">
    <property type="component" value="Unassembled WGS sequence"/>
</dbReference>
<name>A0A427ANP4_ENSVE</name>
<gene>
    <name evidence="1" type="ORF">B296_00023555</name>
</gene>
<evidence type="ECO:0000313" key="2">
    <source>
        <dbReference type="Proteomes" id="UP000287651"/>
    </source>
</evidence>
<proteinExistence type="predicted"/>
<dbReference type="AlphaFoldDB" id="A0A427ANP4"/>
<sequence>MNQEQRYIRGKKKPNLSNLYSTLFMSRTDLILSTRCFEHSYLHGRRTGHRSSLKVLSSVHTLSQLIKGSLLFRSCLRRLDLRAYLKGHTSLDVNSCKGHRGHQTKELKGVFNVCDVHVCREALGQSPGASSAPPPSRSPKGHLKLLRSSTLLSPSVTWRLRAPRQTPPPPHSRCQIAWVWAPPLLHGRSTIGAVDHHPPNVHGRWEREGPLRMVCESHASRS</sequence>
<comment type="caution">
    <text evidence="1">The sequence shown here is derived from an EMBL/GenBank/DDBJ whole genome shotgun (WGS) entry which is preliminary data.</text>
</comment>
<accession>A0A427ANP4</accession>